<reference evidence="6" key="1">
    <citation type="submission" date="2024-06" db="EMBL/GenBank/DDBJ databases">
        <authorList>
            <person name="Campbell A.G."/>
        </authorList>
    </citation>
    <scope>NUCLEOTIDE SEQUENCE</scope>
    <source>
        <strain evidence="6">EM17</strain>
    </source>
</reference>
<keyword evidence="3 4" id="KW-0456">Lyase</keyword>
<keyword evidence="7" id="KW-1185">Reference proteome</keyword>
<evidence type="ECO:0000256" key="2">
    <source>
        <dbReference type="ARBA" id="ARBA00022898"/>
    </source>
</evidence>
<dbReference type="RefSeq" id="WP_350381526.1">
    <property type="nucleotide sequence ID" value="NZ_JBELQD010000080.1"/>
</dbReference>
<gene>
    <name evidence="4" type="primary">dsdA</name>
    <name evidence="6" type="ORF">ABS770_28075</name>
</gene>
<accession>A0ABV1RBB2</accession>
<comment type="cofactor">
    <cofactor evidence="1 4">
        <name>pyridoxal 5'-phosphate</name>
        <dbReference type="ChEBI" id="CHEBI:597326"/>
    </cofactor>
</comment>
<dbReference type="NCBIfam" id="NF002823">
    <property type="entry name" value="PRK02991.1"/>
    <property type="match status" value="1"/>
</dbReference>
<evidence type="ECO:0000256" key="1">
    <source>
        <dbReference type="ARBA" id="ARBA00001933"/>
    </source>
</evidence>
<name>A0ABV1RBB2_9HYPH</name>
<evidence type="ECO:0000256" key="3">
    <source>
        <dbReference type="ARBA" id="ARBA00023239"/>
    </source>
</evidence>
<dbReference type="Gene3D" id="3.40.50.1100">
    <property type="match status" value="2"/>
</dbReference>
<comment type="catalytic activity">
    <reaction evidence="4">
        <text>D-serine = pyruvate + NH4(+)</text>
        <dbReference type="Rhea" id="RHEA:13977"/>
        <dbReference type="ChEBI" id="CHEBI:15361"/>
        <dbReference type="ChEBI" id="CHEBI:28938"/>
        <dbReference type="ChEBI" id="CHEBI:35247"/>
        <dbReference type="EC" id="4.3.1.18"/>
    </reaction>
</comment>
<feature type="domain" description="Tryptophan synthase beta chain-like PALP" evidence="5">
    <location>
        <begin position="104"/>
        <end position="400"/>
    </location>
</feature>
<evidence type="ECO:0000313" key="6">
    <source>
        <dbReference type="EMBL" id="MER2292120.1"/>
    </source>
</evidence>
<evidence type="ECO:0000313" key="7">
    <source>
        <dbReference type="Proteomes" id="UP001432995"/>
    </source>
</evidence>
<dbReference type="HAMAP" id="MF_01030">
    <property type="entry name" value="D_Ser_dehydrat"/>
    <property type="match status" value="1"/>
</dbReference>
<dbReference type="Pfam" id="PF00291">
    <property type="entry name" value="PALP"/>
    <property type="match status" value="1"/>
</dbReference>
<sequence>MTRQAPAIHGRPLDAWLATHPLIGDLIAGRETAWFNPGIAPAATGLADAGLTMSDVEDASARLTRFAPLLVRFFPDLAATAGIIESDLVDVPAFAEALRRRYGYASGGRLLLKKDSHLPVSGSIKARGGIYEVLMRAETLALGAGLIAVVDDYAALGEDSARAFFRDYSVAVGSTGNLGLSIGIMSAKIGFRTTVHMSADARQWKKDRLRASGVTVVEHTGDYGAAVAQGRAEAEADPSCHFVDDEHSKDLFLGYAVAGLRLKPQLAALGVPVDAQHPLFVHLPCGVGGGPGGVAFGLKLVFGDAVRCLFAEPTPSPCMLLGVYTGLHDEISVQDFGISNATVADGLAVGRPSGFVGRAVQRLVDGYLTVTDQELLDLLALLKASEDLMLEPSAVAGAPGPSRIVADAAYRARLNLDRDRLDAATHIIWATGGSMVPPEEARKYLRGAGEAASR</sequence>
<evidence type="ECO:0000259" key="5">
    <source>
        <dbReference type="Pfam" id="PF00291"/>
    </source>
</evidence>
<dbReference type="InterPro" id="IPR000634">
    <property type="entry name" value="Ser/Thr_deHydtase_PyrdxlP-BS"/>
</dbReference>
<feature type="modified residue" description="N6-(pyridoxal phosphate)lysine" evidence="4">
    <location>
        <position position="125"/>
    </location>
</feature>
<keyword evidence="2 4" id="KW-0663">Pyridoxal phosphate</keyword>
<organism evidence="6 7">
    <name type="scientific">Methylobacterium brachiatum</name>
    <dbReference type="NCBI Taxonomy" id="269660"/>
    <lineage>
        <taxon>Bacteria</taxon>
        <taxon>Pseudomonadati</taxon>
        <taxon>Pseudomonadota</taxon>
        <taxon>Alphaproteobacteria</taxon>
        <taxon>Hyphomicrobiales</taxon>
        <taxon>Methylobacteriaceae</taxon>
        <taxon>Methylobacterium</taxon>
    </lineage>
</organism>
<dbReference type="Proteomes" id="UP001432995">
    <property type="component" value="Unassembled WGS sequence"/>
</dbReference>
<comment type="caution">
    <text evidence="6">The sequence shown here is derived from an EMBL/GenBank/DDBJ whole genome shotgun (WGS) entry which is preliminary data.</text>
</comment>
<evidence type="ECO:0000256" key="4">
    <source>
        <dbReference type="HAMAP-Rule" id="MF_01030"/>
    </source>
</evidence>
<dbReference type="SUPFAM" id="SSF53686">
    <property type="entry name" value="Tryptophan synthase beta subunit-like PLP-dependent enzymes"/>
    <property type="match status" value="1"/>
</dbReference>
<dbReference type="PROSITE" id="PS00165">
    <property type="entry name" value="DEHYDRATASE_SER_THR"/>
    <property type="match status" value="1"/>
</dbReference>
<dbReference type="EC" id="4.3.1.18" evidence="4"/>
<proteinExistence type="inferred from homology"/>
<dbReference type="NCBIfam" id="TIGR02035">
    <property type="entry name" value="D_Ser_am_lyase"/>
    <property type="match status" value="1"/>
</dbReference>
<dbReference type="InterPro" id="IPR036052">
    <property type="entry name" value="TrpB-like_PALP_sf"/>
</dbReference>
<dbReference type="InterPro" id="IPR011780">
    <property type="entry name" value="D_Ser_am_lyase"/>
</dbReference>
<dbReference type="GO" id="GO:0008721">
    <property type="term" value="F:D-serine ammonia-lyase activity"/>
    <property type="evidence" value="ECO:0007669"/>
    <property type="project" value="UniProtKB-EC"/>
</dbReference>
<dbReference type="EMBL" id="JBELQD010000080">
    <property type="protein sequence ID" value="MER2292120.1"/>
    <property type="molecule type" value="Genomic_DNA"/>
</dbReference>
<dbReference type="InterPro" id="IPR050147">
    <property type="entry name" value="Ser/Thr_Dehydratase"/>
</dbReference>
<protein>
    <recommendedName>
        <fullName evidence="4">Probable D-serine dehydratase</fullName>
        <ecNumber evidence="4">4.3.1.18</ecNumber>
    </recommendedName>
    <alternativeName>
        <fullName evidence="4">D-serine deaminase</fullName>
        <shortName evidence="4">DSD</shortName>
    </alternativeName>
</protein>
<dbReference type="InterPro" id="IPR001926">
    <property type="entry name" value="TrpB-like_PALP"/>
</dbReference>
<dbReference type="PANTHER" id="PTHR48078:SF9">
    <property type="entry name" value="D-SERINE DEHYDRATASE"/>
    <property type="match status" value="1"/>
</dbReference>
<dbReference type="PANTHER" id="PTHR48078">
    <property type="entry name" value="THREONINE DEHYDRATASE, MITOCHONDRIAL-RELATED"/>
    <property type="match status" value="1"/>
</dbReference>
<comment type="similarity">
    <text evidence="4">Belongs to the serine/threonine dehydratase family. DsdA subfamily.</text>
</comment>